<evidence type="ECO:0000313" key="5">
    <source>
        <dbReference type="WBParaSite" id="nRc.2.0.1.t05027-RA"/>
    </source>
</evidence>
<evidence type="ECO:0000256" key="1">
    <source>
        <dbReference type="ARBA" id="ARBA00004141"/>
    </source>
</evidence>
<dbReference type="WBParaSite" id="nRc.2.0.1.t05027-RA">
    <property type="protein sequence ID" value="nRc.2.0.1.t05027-RA"/>
    <property type="gene ID" value="nRc.2.0.1.g05027"/>
</dbReference>
<dbReference type="Gene3D" id="2.70.170.10">
    <property type="entry name" value="Neurotransmitter-gated ion-channel ligand-binding domain"/>
    <property type="match status" value="1"/>
</dbReference>
<feature type="domain" description="Neurotransmitter-gated ion-channel ligand-binding" evidence="3">
    <location>
        <begin position="2"/>
        <end position="72"/>
    </location>
</feature>
<dbReference type="SUPFAM" id="SSF63712">
    <property type="entry name" value="Nicotinic receptor ligand binding domain-like"/>
    <property type="match status" value="1"/>
</dbReference>
<dbReference type="Proteomes" id="UP000887565">
    <property type="component" value="Unplaced"/>
</dbReference>
<protein>
    <submittedName>
        <fullName evidence="5">Neurotransmitter-gated ion-channel ligand-binding domain-containing protein</fullName>
    </submittedName>
</protein>
<dbReference type="PANTHER" id="PTHR18945">
    <property type="entry name" value="NEUROTRANSMITTER GATED ION CHANNEL"/>
    <property type="match status" value="1"/>
</dbReference>
<evidence type="ECO:0000256" key="2">
    <source>
        <dbReference type="ARBA" id="ARBA00023136"/>
    </source>
</evidence>
<dbReference type="InterPro" id="IPR036734">
    <property type="entry name" value="Neur_chan_lig-bd_sf"/>
</dbReference>
<organism evidence="4 5">
    <name type="scientific">Romanomermis culicivorax</name>
    <name type="common">Nematode worm</name>
    <dbReference type="NCBI Taxonomy" id="13658"/>
    <lineage>
        <taxon>Eukaryota</taxon>
        <taxon>Metazoa</taxon>
        <taxon>Ecdysozoa</taxon>
        <taxon>Nematoda</taxon>
        <taxon>Enoplea</taxon>
        <taxon>Dorylaimia</taxon>
        <taxon>Mermithida</taxon>
        <taxon>Mermithoidea</taxon>
        <taxon>Mermithidae</taxon>
        <taxon>Romanomermis</taxon>
    </lineage>
</organism>
<dbReference type="PROSITE" id="PS00236">
    <property type="entry name" value="NEUROTR_ION_CHANNEL"/>
    <property type="match status" value="1"/>
</dbReference>
<comment type="subcellular location">
    <subcellularLocation>
        <location evidence="1">Membrane</location>
        <topology evidence="1">Multi-pass membrane protein</topology>
    </subcellularLocation>
</comment>
<keyword evidence="2" id="KW-0472">Membrane</keyword>
<dbReference type="OMA" id="MDSINCL"/>
<dbReference type="InterPro" id="IPR018000">
    <property type="entry name" value="Neurotransmitter_ion_chnl_CS"/>
</dbReference>
<keyword evidence="4" id="KW-1185">Reference proteome</keyword>
<name>A0A915HUE4_ROMCU</name>
<reference evidence="5" key="1">
    <citation type="submission" date="2022-11" db="UniProtKB">
        <authorList>
            <consortium name="WormBaseParasite"/>
        </authorList>
    </citation>
    <scope>IDENTIFICATION</scope>
</reference>
<evidence type="ECO:0000313" key="4">
    <source>
        <dbReference type="Proteomes" id="UP000887565"/>
    </source>
</evidence>
<sequence length="113" mass="13114">KSTTIHASPTNNIFLLIYPDGKLWVNYRVRVDAPCNMELSNFPFDTQKCYLTLESYSFNTAKVRLTWKVPAVLIEAQRLLEFEIFNYSYSYANGVYPAGGWDQLQVKLPYFAQ</sequence>
<dbReference type="GO" id="GO:0016020">
    <property type="term" value="C:membrane"/>
    <property type="evidence" value="ECO:0007669"/>
    <property type="project" value="UniProtKB-SubCell"/>
</dbReference>
<dbReference type="InterPro" id="IPR006201">
    <property type="entry name" value="Neur_channel"/>
</dbReference>
<dbReference type="Pfam" id="PF02931">
    <property type="entry name" value="Neur_chan_LBD"/>
    <property type="match status" value="1"/>
</dbReference>
<accession>A0A915HUE4</accession>
<dbReference type="GO" id="GO:0004888">
    <property type="term" value="F:transmembrane signaling receptor activity"/>
    <property type="evidence" value="ECO:0007669"/>
    <property type="project" value="InterPro"/>
</dbReference>
<evidence type="ECO:0000259" key="3">
    <source>
        <dbReference type="Pfam" id="PF02931"/>
    </source>
</evidence>
<dbReference type="AlphaFoldDB" id="A0A915HUE4"/>
<dbReference type="GO" id="GO:0005230">
    <property type="term" value="F:extracellular ligand-gated monoatomic ion channel activity"/>
    <property type="evidence" value="ECO:0007669"/>
    <property type="project" value="InterPro"/>
</dbReference>
<proteinExistence type="predicted"/>
<dbReference type="InterPro" id="IPR006202">
    <property type="entry name" value="Neur_chan_lig-bd"/>
</dbReference>